<evidence type="ECO:0000313" key="2">
    <source>
        <dbReference type="EMBL" id="RWZ61302.1"/>
    </source>
</evidence>
<comment type="caution">
    <text evidence="2">The sequence shown here is derived from an EMBL/GenBank/DDBJ whole genome shotgun (WGS) entry which is preliminary data.</text>
</comment>
<dbReference type="SMART" id="SM00530">
    <property type="entry name" value="HTH_XRE"/>
    <property type="match status" value="1"/>
</dbReference>
<dbReference type="CDD" id="cd00093">
    <property type="entry name" value="HTH_XRE"/>
    <property type="match status" value="1"/>
</dbReference>
<dbReference type="InterPro" id="IPR001387">
    <property type="entry name" value="Cro/C1-type_HTH"/>
</dbReference>
<evidence type="ECO:0000259" key="1">
    <source>
        <dbReference type="PROSITE" id="PS50943"/>
    </source>
</evidence>
<name>A0A444QBB8_9MICO</name>
<dbReference type="SUPFAM" id="SSF47413">
    <property type="entry name" value="lambda repressor-like DNA-binding domains"/>
    <property type="match status" value="1"/>
</dbReference>
<dbReference type="AlphaFoldDB" id="A0A444QBB8"/>
<dbReference type="GO" id="GO:0003677">
    <property type="term" value="F:DNA binding"/>
    <property type="evidence" value="ECO:0007669"/>
    <property type="project" value="InterPro"/>
</dbReference>
<organism evidence="2 3">
    <name type="scientific">Labedella populi</name>
    <dbReference type="NCBI Taxonomy" id="2498850"/>
    <lineage>
        <taxon>Bacteria</taxon>
        <taxon>Bacillati</taxon>
        <taxon>Actinomycetota</taxon>
        <taxon>Actinomycetes</taxon>
        <taxon>Micrococcales</taxon>
        <taxon>Microbacteriaceae</taxon>
        <taxon>Labedella</taxon>
    </lineage>
</organism>
<dbReference type="PROSITE" id="PS50943">
    <property type="entry name" value="HTH_CROC1"/>
    <property type="match status" value="1"/>
</dbReference>
<dbReference type="Pfam" id="PF01381">
    <property type="entry name" value="HTH_3"/>
    <property type="match status" value="1"/>
</dbReference>
<dbReference type="EMBL" id="RZNC01000003">
    <property type="protein sequence ID" value="RWZ61302.1"/>
    <property type="molecule type" value="Genomic_DNA"/>
</dbReference>
<dbReference type="OrthoDB" id="5083071at2"/>
<sequence>MSPGDMEAIAAQVREARTGREWSQEHLAELSGVSRPTIARIEGGDHVNTAKLTRVADALGLSFRLATTEEPTERE</sequence>
<gene>
    <name evidence="2" type="ORF">ELQ92_09855</name>
</gene>
<dbReference type="Gene3D" id="1.10.260.40">
    <property type="entry name" value="lambda repressor-like DNA-binding domains"/>
    <property type="match status" value="1"/>
</dbReference>
<dbReference type="Proteomes" id="UP000288603">
    <property type="component" value="Unassembled WGS sequence"/>
</dbReference>
<keyword evidence="3" id="KW-1185">Reference proteome</keyword>
<dbReference type="InterPro" id="IPR010982">
    <property type="entry name" value="Lambda_DNA-bd_dom_sf"/>
</dbReference>
<reference evidence="2 3" key="1">
    <citation type="submission" date="2018-12" db="EMBL/GenBank/DDBJ databases">
        <authorList>
            <person name="Li F."/>
        </authorList>
    </citation>
    <scope>NUCLEOTIDE SEQUENCE [LARGE SCALE GENOMIC DNA]</scope>
    <source>
        <strain evidence="2 3">8H24J-4-2</strain>
    </source>
</reference>
<proteinExistence type="predicted"/>
<evidence type="ECO:0000313" key="3">
    <source>
        <dbReference type="Proteomes" id="UP000288603"/>
    </source>
</evidence>
<protein>
    <submittedName>
        <fullName evidence="2">Helix-turn-helix domain-containing protein</fullName>
    </submittedName>
</protein>
<accession>A0A444QBB8</accession>
<feature type="domain" description="HTH cro/C1-type" evidence="1">
    <location>
        <begin position="13"/>
        <end position="66"/>
    </location>
</feature>